<comment type="caution">
    <text evidence="2">The sequence shown here is derived from an EMBL/GenBank/DDBJ whole genome shotgun (WGS) entry which is preliminary data.</text>
</comment>
<protein>
    <submittedName>
        <fullName evidence="2">Uncharacterized protein</fullName>
    </submittedName>
</protein>
<gene>
    <name evidence="2" type="ORF">V3H18_13180</name>
</gene>
<evidence type="ECO:0000313" key="3">
    <source>
        <dbReference type="Proteomes" id="UP001350748"/>
    </source>
</evidence>
<evidence type="ECO:0000256" key="1">
    <source>
        <dbReference type="SAM" id="SignalP"/>
    </source>
</evidence>
<keyword evidence="1" id="KW-0732">Signal</keyword>
<proteinExistence type="predicted"/>
<accession>A0ABU7XJC8</accession>
<feature type="signal peptide" evidence="1">
    <location>
        <begin position="1"/>
        <end position="24"/>
    </location>
</feature>
<keyword evidence="3" id="KW-1185">Reference proteome</keyword>
<sequence>MTKLRSFGLMGILILSAAPNSAFALCATPPTLNGTFRGNDGGTYYIRQVGSNVWWFGRSADQPPTFANVFKGVRNGNTITGDWADVPLGRTRGAGTMTLNVVNNADLRRTAVTGGFGGSRFFIPCEDVILNPQ</sequence>
<dbReference type="RefSeq" id="WP_332082530.1">
    <property type="nucleotide sequence ID" value="NZ_JAZHYN010000044.1"/>
</dbReference>
<dbReference type="EMBL" id="JAZHYN010000044">
    <property type="protein sequence ID" value="MEF3367487.1"/>
    <property type="molecule type" value="Genomic_DNA"/>
</dbReference>
<dbReference type="Proteomes" id="UP001350748">
    <property type="component" value="Unassembled WGS sequence"/>
</dbReference>
<evidence type="ECO:0000313" key="2">
    <source>
        <dbReference type="EMBL" id="MEF3367487.1"/>
    </source>
</evidence>
<organism evidence="2 3">
    <name type="scientific">Methylocystis borbori</name>
    <dbReference type="NCBI Taxonomy" id="3118750"/>
    <lineage>
        <taxon>Bacteria</taxon>
        <taxon>Pseudomonadati</taxon>
        <taxon>Pseudomonadota</taxon>
        <taxon>Alphaproteobacteria</taxon>
        <taxon>Hyphomicrobiales</taxon>
        <taxon>Methylocystaceae</taxon>
        <taxon>Methylocystis</taxon>
    </lineage>
</organism>
<feature type="chain" id="PRO_5047220855" evidence="1">
    <location>
        <begin position="25"/>
        <end position="133"/>
    </location>
</feature>
<reference evidence="2 3" key="1">
    <citation type="submission" date="2024-02" db="EMBL/GenBank/DDBJ databases">
        <authorList>
            <person name="Grouzdev D."/>
        </authorList>
    </citation>
    <scope>NUCLEOTIDE SEQUENCE [LARGE SCALE GENOMIC DNA]</scope>
    <source>
        <strain evidence="2 3">9N</strain>
    </source>
</reference>
<name>A0ABU7XJC8_9HYPH</name>